<dbReference type="GO" id="GO:0052856">
    <property type="term" value="F:NAD(P)HX epimerase activity"/>
    <property type="evidence" value="ECO:0007669"/>
    <property type="project" value="UniProtKB-UniRule"/>
</dbReference>
<comment type="catalytic activity">
    <reaction evidence="1 18 19">
        <text>(6R)-NADHX = (6S)-NADHX</text>
        <dbReference type="Rhea" id="RHEA:32215"/>
        <dbReference type="ChEBI" id="CHEBI:64074"/>
        <dbReference type="ChEBI" id="CHEBI:64075"/>
        <dbReference type="EC" id="5.1.99.6"/>
    </reaction>
</comment>
<feature type="binding site" evidence="18">
    <location>
        <position position="57"/>
    </location>
    <ligand>
        <name>K(+)</name>
        <dbReference type="ChEBI" id="CHEBI:29103"/>
    </ligand>
</feature>
<evidence type="ECO:0000313" key="22">
    <source>
        <dbReference type="EMBL" id="MBA2133068.1"/>
    </source>
</evidence>
<comment type="similarity">
    <text evidence="18">Belongs to the NnrE/AIBP family.</text>
</comment>
<dbReference type="Gene3D" id="3.40.1190.20">
    <property type="match status" value="1"/>
</dbReference>
<evidence type="ECO:0000256" key="1">
    <source>
        <dbReference type="ARBA" id="ARBA00000013"/>
    </source>
</evidence>
<evidence type="ECO:0000256" key="13">
    <source>
        <dbReference type="ARBA" id="ARBA00023268"/>
    </source>
</evidence>
<dbReference type="InterPro" id="IPR000631">
    <property type="entry name" value="CARKD"/>
</dbReference>
<dbReference type="EC" id="5.1.99.6" evidence="19"/>
<keyword evidence="13" id="KW-0511">Multifunctional enzyme</keyword>
<feature type="binding site" evidence="18">
    <location>
        <position position="158"/>
    </location>
    <ligand>
        <name>(6S)-NADPHX</name>
        <dbReference type="ChEBI" id="CHEBI:64076"/>
    </ligand>
</feature>
<feature type="binding site" evidence="17">
    <location>
        <position position="431"/>
    </location>
    <ligand>
        <name>AMP</name>
        <dbReference type="ChEBI" id="CHEBI:456215"/>
    </ligand>
</feature>
<comment type="caution">
    <text evidence="18">Lacks conserved residue(s) required for the propagation of feature annotation.</text>
</comment>
<feature type="binding site" evidence="17">
    <location>
        <begin position="402"/>
        <end position="406"/>
    </location>
    <ligand>
        <name>AMP</name>
        <dbReference type="ChEBI" id="CHEBI:456215"/>
    </ligand>
</feature>
<dbReference type="CDD" id="cd01171">
    <property type="entry name" value="YXKO-related"/>
    <property type="match status" value="1"/>
</dbReference>
<evidence type="ECO:0000256" key="6">
    <source>
        <dbReference type="ARBA" id="ARBA00022741"/>
    </source>
</evidence>
<comment type="caution">
    <text evidence="22">The sequence shown here is derived from an EMBL/GenBank/DDBJ whole genome shotgun (WGS) entry which is preliminary data.</text>
</comment>
<comment type="cofactor">
    <cofactor evidence="17">
        <name>Mg(2+)</name>
        <dbReference type="ChEBI" id="CHEBI:18420"/>
    </cofactor>
</comment>
<gene>
    <name evidence="18" type="primary">nnrE</name>
    <name evidence="17" type="synonym">nnrD</name>
    <name evidence="22" type="ORF">G5B42_05870</name>
</gene>
<dbReference type="EC" id="4.2.1.136" evidence="19"/>
<dbReference type="PANTHER" id="PTHR12592:SF0">
    <property type="entry name" value="ATP-DEPENDENT (S)-NAD(P)H-HYDRATE DEHYDRATASE"/>
    <property type="match status" value="1"/>
</dbReference>
<sequence length="497" mass="51648">MKVAMAQEMREIDRLAMAEYAYPGLLLMEHAALALFQAIKARFPLGKVGIICGKGNNAGDGWALARLLTLDGVEVTVFTPGEEQPLPPDAATNRAIARRLGIREVPWATLLAAPAMLSSFAVLVDALLGTGFRGEVAAEMAAVIKVLNAADRPVVAVDLPSGVEADTGRVPGPAVRATLTVTFGLPKVGLLVYPGREYVGEVIVDDIGLPPPLLREQATGYYTLNRSELAALLPQRKAEAHKGTQGHLLVVGGSPGMTGAPVLAGLAALRSGAGLVTLGVRDGLTLPEKPMELIVKPWSQLQWDAYDAIVAGPGLSTQPDGQAILATILGLAGPCRLLDADALNLLAPIPRWWEQVKGSLVLTPHPGEMARLCGLTTGEVQANRLGLVKEKSREWGVTLVLKGAATLVGSGEEPIYINTTGNPALATGGTGDVLAGMIGGLLAQGLAPAQAAAVGVYLHGQAGDLAAREIGPAGILAGDLLPRIPRVMEWGQANVDR</sequence>
<comment type="subunit">
    <text evidence="17">Homotetramer.</text>
</comment>
<evidence type="ECO:0000256" key="15">
    <source>
        <dbReference type="ARBA" id="ARBA00048238"/>
    </source>
</evidence>
<evidence type="ECO:0000256" key="16">
    <source>
        <dbReference type="ARBA" id="ARBA00049209"/>
    </source>
</evidence>
<feature type="binding site" evidence="17">
    <location>
        <position position="365"/>
    </location>
    <ligand>
        <name>(6S)-NADPHX</name>
        <dbReference type="ChEBI" id="CHEBI:64076"/>
    </ligand>
</feature>
<protein>
    <recommendedName>
        <fullName evidence="19">Bifunctional NAD(P)H-hydrate repair enzyme</fullName>
    </recommendedName>
    <alternativeName>
        <fullName evidence="19">Nicotinamide nucleotide repair protein</fullName>
    </alternativeName>
    <domain>
        <recommendedName>
            <fullName evidence="19">ADP-dependent (S)-NAD(P)H-hydrate dehydratase</fullName>
            <ecNumber evidence="19">4.2.1.136</ecNumber>
        </recommendedName>
        <alternativeName>
            <fullName evidence="19">ADP-dependent NAD(P)HX dehydratase</fullName>
        </alternativeName>
    </domain>
    <domain>
        <recommendedName>
            <fullName evidence="19">NAD(P)H-hydrate epimerase</fullName>
            <ecNumber evidence="19">5.1.99.6</ecNumber>
        </recommendedName>
    </domain>
</protein>
<comment type="similarity">
    <text evidence="17">Belongs to the NnrD/CARKD family.</text>
</comment>
<dbReference type="PROSITE" id="PS51385">
    <property type="entry name" value="YJEF_N"/>
    <property type="match status" value="1"/>
</dbReference>
<comment type="function">
    <text evidence="18">Catalyzes the epimerization of the S- and R-forms of NAD(P)HX, a damaged form of NAD(P)H that is a result of enzymatic or heat-dependent hydration. This is a prerequisite for the S-specific NAD(P)H-hydrate dehydratase to allow the repair of both epimers of NAD(P)HX.</text>
</comment>
<evidence type="ECO:0000259" key="20">
    <source>
        <dbReference type="PROSITE" id="PS51383"/>
    </source>
</evidence>
<keyword evidence="6 17" id="KW-0547">Nucleotide-binding</keyword>
<dbReference type="InterPro" id="IPR029056">
    <property type="entry name" value="Ribokinase-like"/>
</dbReference>
<dbReference type="GO" id="GO:0110051">
    <property type="term" value="P:metabolite repair"/>
    <property type="evidence" value="ECO:0007669"/>
    <property type="project" value="TreeGrafter"/>
</dbReference>
<feature type="binding site" evidence="18">
    <location>
        <position position="161"/>
    </location>
    <ligand>
        <name>K(+)</name>
        <dbReference type="ChEBI" id="CHEBI:29103"/>
    </ligand>
</feature>
<keyword evidence="5 18" id="KW-0479">Metal-binding</keyword>
<feature type="domain" description="YjeF N-terminal" evidence="21">
    <location>
        <begin position="9"/>
        <end position="215"/>
    </location>
</feature>
<feature type="binding site" evidence="18">
    <location>
        <begin position="129"/>
        <end position="135"/>
    </location>
    <ligand>
        <name>(6S)-NADPHX</name>
        <dbReference type="ChEBI" id="CHEBI:64076"/>
    </ligand>
</feature>
<evidence type="ECO:0000256" key="18">
    <source>
        <dbReference type="HAMAP-Rule" id="MF_01966"/>
    </source>
</evidence>
<comment type="catalytic activity">
    <reaction evidence="2 18 19">
        <text>(6R)-NADPHX = (6S)-NADPHX</text>
        <dbReference type="Rhea" id="RHEA:32227"/>
        <dbReference type="ChEBI" id="CHEBI:64076"/>
        <dbReference type="ChEBI" id="CHEBI:64077"/>
        <dbReference type="EC" id="5.1.99.6"/>
    </reaction>
</comment>
<keyword evidence="12 17" id="KW-0456">Lyase</keyword>
<dbReference type="InterPro" id="IPR004443">
    <property type="entry name" value="YjeF_N_dom"/>
</dbReference>
<evidence type="ECO:0000256" key="9">
    <source>
        <dbReference type="ARBA" id="ARBA00022958"/>
    </source>
</evidence>
<dbReference type="GO" id="GO:0046496">
    <property type="term" value="P:nicotinamide nucleotide metabolic process"/>
    <property type="evidence" value="ECO:0007669"/>
    <property type="project" value="UniProtKB-UniRule"/>
</dbReference>
<feature type="binding site" evidence="18">
    <location>
        <position position="125"/>
    </location>
    <ligand>
        <name>K(+)</name>
        <dbReference type="ChEBI" id="CHEBI:29103"/>
    </ligand>
</feature>
<dbReference type="PROSITE" id="PS51383">
    <property type="entry name" value="YJEF_C_3"/>
    <property type="match status" value="1"/>
</dbReference>
<comment type="similarity">
    <text evidence="4 19">In the C-terminal section; belongs to the NnrD/CARKD family.</text>
</comment>
<evidence type="ECO:0000256" key="3">
    <source>
        <dbReference type="ARBA" id="ARBA00006001"/>
    </source>
</evidence>
<accession>A0A8J6LMR1</accession>
<dbReference type="PROSITE" id="PS01050">
    <property type="entry name" value="YJEF_C_2"/>
    <property type="match status" value="1"/>
</dbReference>
<feature type="binding site" evidence="17">
    <location>
        <position position="314"/>
    </location>
    <ligand>
        <name>(6S)-NADPHX</name>
        <dbReference type="ChEBI" id="CHEBI:64076"/>
    </ligand>
</feature>
<evidence type="ECO:0000313" key="23">
    <source>
        <dbReference type="Proteomes" id="UP000657177"/>
    </source>
</evidence>
<comment type="catalytic activity">
    <reaction evidence="16 17 19">
        <text>(6S)-NADPHX + ADP = AMP + phosphate + NADPH + H(+)</text>
        <dbReference type="Rhea" id="RHEA:32235"/>
        <dbReference type="ChEBI" id="CHEBI:15378"/>
        <dbReference type="ChEBI" id="CHEBI:43474"/>
        <dbReference type="ChEBI" id="CHEBI:57783"/>
        <dbReference type="ChEBI" id="CHEBI:64076"/>
        <dbReference type="ChEBI" id="CHEBI:456215"/>
        <dbReference type="ChEBI" id="CHEBI:456216"/>
        <dbReference type="EC" id="4.2.1.136"/>
    </reaction>
</comment>
<dbReference type="AlphaFoldDB" id="A0A8J6LMR1"/>
<dbReference type="HAMAP" id="MF_01966">
    <property type="entry name" value="NADHX_epimerase"/>
    <property type="match status" value="1"/>
</dbReference>
<keyword evidence="9 18" id="KW-0630">Potassium</keyword>
<dbReference type="EMBL" id="JAAKDE010000010">
    <property type="protein sequence ID" value="MBA2133068.1"/>
    <property type="molecule type" value="Genomic_DNA"/>
</dbReference>
<evidence type="ECO:0000259" key="21">
    <source>
        <dbReference type="PROSITE" id="PS51385"/>
    </source>
</evidence>
<dbReference type="Proteomes" id="UP000657177">
    <property type="component" value="Unassembled WGS sequence"/>
</dbReference>
<feature type="binding site" evidence="17">
    <location>
        <position position="432"/>
    </location>
    <ligand>
        <name>(6S)-NADPHX</name>
        <dbReference type="ChEBI" id="CHEBI:64076"/>
    </ligand>
</feature>
<organism evidence="22 23">
    <name type="scientific">Capillibacterium thermochitinicola</name>
    <dbReference type="NCBI Taxonomy" id="2699427"/>
    <lineage>
        <taxon>Bacteria</taxon>
        <taxon>Bacillati</taxon>
        <taxon>Bacillota</taxon>
        <taxon>Capillibacterium</taxon>
    </lineage>
</organism>
<keyword evidence="23" id="KW-1185">Reference proteome</keyword>
<dbReference type="PANTHER" id="PTHR12592">
    <property type="entry name" value="ATP-DEPENDENT (S)-NAD(P)H-HYDRATE DEHYDRATASE FAMILY MEMBER"/>
    <property type="match status" value="1"/>
</dbReference>
<evidence type="ECO:0000256" key="19">
    <source>
        <dbReference type="PIRNR" id="PIRNR017184"/>
    </source>
</evidence>
<feature type="domain" description="YjeF C-terminal" evidence="20">
    <location>
        <begin position="225"/>
        <end position="491"/>
    </location>
</feature>
<comment type="function">
    <text evidence="14 19">Bifunctional enzyme that catalyzes the epimerization of the S- and R-forms of NAD(P)HX and the dehydration of the S-form of NAD(P)HX at the expense of ADP, which is converted to AMP. This allows the repair of both epimers of NAD(P)HX, a damaged form of NAD(P)H that is a result of enzymatic or heat-dependent hydration.</text>
</comment>
<name>A0A8J6LMR1_9FIRM</name>
<dbReference type="InterPro" id="IPR017953">
    <property type="entry name" value="Carbohydrate_kinase_pred_CS"/>
</dbReference>
<dbReference type="NCBIfam" id="TIGR00197">
    <property type="entry name" value="yjeF_nterm"/>
    <property type="match status" value="1"/>
</dbReference>
<feature type="binding site" evidence="17">
    <location>
        <position position="260"/>
    </location>
    <ligand>
        <name>(6S)-NADPHX</name>
        <dbReference type="ChEBI" id="CHEBI:64076"/>
    </ligand>
</feature>
<dbReference type="GO" id="GO:0046872">
    <property type="term" value="F:metal ion binding"/>
    <property type="evidence" value="ECO:0007669"/>
    <property type="project" value="UniProtKB-UniRule"/>
</dbReference>
<dbReference type="RefSeq" id="WP_181339513.1">
    <property type="nucleotide sequence ID" value="NZ_JAAKDE010000010.1"/>
</dbReference>
<keyword evidence="7 17" id="KW-0067">ATP-binding</keyword>
<dbReference type="Pfam" id="PF03853">
    <property type="entry name" value="YjeF_N"/>
    <property type="match status" value="1"/>
</dbReference>
<keyword evidence="11 18" id="KW-0413">Isomerase</keyword>
<dbReference type="InterPro" id="IPR030677">
    <property type="entry name" value="Nnr"/>
</dbReference>
<evidence type="ECO:0000256" key="2">
    <source>
        <dbReference type="ARBA" id="ARBA00000909"/>
    </source>
</evidence>
<dbReference type="GO" id="GO:0052855">
    <property type="term" value="F:ADP-dependent NAD(P)H-hydrate dehydratase activity"/>
    <property type="evidence" value="ECO:0007669"/>
    <property type="project" value="UniProtKB-UniRule"/>
</dbReference>
<evidence type="ECO:0000256" key="14">
    <source>
        <dbReference type="ARBA" id="ARBA00025153"/>
    </source>
</evidence>
<dbReference type="NCBIfam" id="TIGR00196">
    <property type="entry name" value="yjeF_cterm"/>
    <property type="match status" value="1"/>
</dbReference>
<evidence type="ECO:0000256" key="5">
    <source>
        <dbReference type="ARBA" id="ARBA00022723"/>
    </source>
</evidence>
<evidence type="ECO:0000256" key="12">
    <source>
        <dbReference type="ARBA" id="ARBA00023239"/>
    </source>
</evidence>
<dbReference type="Pfam" id="PF01256">
    <property type="entry name" value="Carb_kinase"/>
    <property type="match status" value="1"/>
</dbReference>
<evidence type="ECO:0000256" key="11">
    <source>
        <dbReference type="ARBA" id="ARBA00023235"/>
    </source>
</evidence>
<comment type="catalytic activity">
    <reaction evidence="15 17 19">
        <text>(6S)-NADHX + ADP = AMP + phosphate + NADH + H(+)</text>
        <dbReference type="Rhea" id="RHEA:32223"/>
        <dbReference type="ChEBI" id="CHEBI:15378"/>
        <dbReference type="ChEBI" id="CHEBI:43474"/>
        <dbReference type="ChEBI" id="CHEBI:57945"/>
        <dbReference type="ChEBI" id="CHEBI:64074"/>
        <dbReference type="ChEBI" id="CHEBI:456215"/>
        <dbReference type="ChEBI" id="CHEBI:456216"/>
        <dbReference type="EC" id="4.2.1.136"/>
    </reaction>
</comment>
<reference evidence="22" key="1">
    <citation type="submission" date="2020-06" db="EMBL/GenBank/DDBJ databases">
        <title>Novel chitinolytic bacterium.</title>
        <authorList>
            <person name="Ungkulpasvich U."/>
            <person name="Kosugi A."/>
            <person name="Uke A."/>
        </authorList>
    </citation>
    <scope>NUCLEOTIDE SEQUENCE</scope>
    <source>
        <strain evidence="22">UUS1-1</strain>
    </source>
</reference>
<comment type="similarity">
    <text evidence="3 19">In the N-terminal section; belongs to the NnrE/AIBP family.</text>
</comment>
<evidence type="ECO:0000256" key="10">
    <source>
        <dbReference type="ARBA" id="ARBA00023027"/>
    </source>
</evidence>
<evidence type="ECO:0000256" key="7">
    <source>
        <dbReference type="ARBA" id="ARBA00022840"/>
    </source>
</evidence>
<keyword evidence="10 17" id="KW-0520">NAD</keyword>
<dbReference type="Gene3D" id="3.40.50.10260">
    <property type="entry name" value="YjeF N-terminal domain"/>
    <property type="match status" value="1"/>
</dbReference>
<comment type="cofactor">
    <cofactor evidence="18 19">
        <name>K(+)</name>
        <dbReference type="ChEBI" id="CHEBI:29103"/>
    </cofactor>
    <text evidence="18 19">Binds 1 potassium ion per subunit.</text>
</comment>
<dbReference type="HAMAP" id="MF_01965">
    <property type="entry name" value="NADHX_dehydratase"/>
    <property type="match status" value="1"/>
</dbReference>
<evidence type="ECO:0000256" key="4">
    <source>
        <dbReference type="ARBA" id="ARBA00009524"/>
    </source>
</evidence>
<evidence type="ECO:0000256" key="8">
    <source>
        <dbReference type="ARBA" id="ARBA00022857"/>
    </source>
</evidence>
<dbReference type="SUPFAM" id="SSF64153">
    <property type="entry name" value="YjeF N-terminal domain-like"/>
    <property type="match status" value="1"/>
</dbReference>
<dbReference type="SUPFAM" id="SSF53613">
    <property type="entry name" value="Ribokinase-like"/>
    <property type="match status" value="1"/>
</dbReference>
<dbReference type="InterPro" id="IPR036652">
    <property type="entry name" value="YjeF_N_dom_sf"/>
</dbReference>
<keyword evidence="8 17" id="KW-0521">NADP</keyword>
<evidence type="ECO:0000256" key="17">
    <source>
        <dbReference type="HAMAP-Rule" id="MF_01965"/>
    </source>
</evidence>
<dbReference type="GO" id="GO:0005524">
    <property type="term" value="F:ATP binding"/>
    <property type="evidence" value="ECO:0007669"/>
    <property type="project" value="UniProtKB-UniRule"/>
</dbReference>
<proteinExistence type="inferred from homology"/>
<comment type="function">
    <text evidence="17">Catalyzes the dehydration of the S-form of NAD(P)HX at the expense of ADP, which is converted to AMP. Together with NAD(P)HX epimerase, which catalyzes the epimerization of the S- and R-forms, the enzyme allows the repair of both epimers of NAD(P)HX, a damaged form of NAD(P)H that is a result of enzymatic or heat-dependent hydration.</text>
</comment>
<dbReference type="PIRSF" id="PIRSF017184">
    <property type="entry name" value="Nnr"/>
    <property type="match status" value="1"/>
</dbReference>